<feature type="transmembrane region" description="Helical" evidence="6">
    <location>
        <begin position="351"/>
        <end position="372"/>
    </location>
</feature>
<evidence type="ECO:0000256" key="5">
    <source>
        <dbReference type="ARBA" id="ARBA00023136"/>
    </source>
</evidence>
<keyword evidence="5 6" id="KW-0472">Membrane</keyword>
<proteinExistence type="predicted"/>
<dbReference type="InterPro" id="IPR025857">
    <property type="entry name" value="MacB_PCD"/>
</dbReference>
<dbReference type="InterPro" id="IPR003838">
    <property type="entry name" value="ABC3_permease_C"/>
</dbReference>
<comment type="subcellular location">
    <subcellularLocation>
        <location evidence="1">Cell membrane</location>
        <topology evidence="1">Multi-pass membrane protein</topology>
    </subcellularLocation>
</comment>
<dbReference type="OrthoDB" id="9775544at2"/>
<dbReference type="Proteomes" id="UP000469430">
    <property type="component" value="Unassembled WGS sequence"/>
</dbReference>
<evidence type="ECO:0000259" key="7">
    <source>
        <dbReference type="Pfam" id="PF02687"/>
    </source>
</evidence>
<dbReference type="GO" id="GO:0005886">
    <property type="term" value="C:plasma membrane"/>
    <property type="evidence" value="ECO:0007669"/>
    <property type="project" value="UniProtKB-SubCell"/>
</dbReference>
<keyword evidence="10" id="KW-1185">Reference proteome</keyword>
<evidence type="ECO:0000313" key="10">
    <source>
        <dbReference type="Proteomes" id="UP000469430"/>
    </source>
</evidence>
<organism evidence="9 10">
    <name type="scientific">Croceibacterium xixiisoli</name>
    <dbReference type="NCBI Taxonomy" id="1476466"/>
    <lineage>
        <taxon>Bacteria</taxon>
        <taxon>Pseudomonadati</taxon>
        <taxon>Pseudomonadota</taxon>
        <taxon>Alphaproteobacteria</taxon>
        <taxon>Sphingomonadales</taxon>
        <taxon>Erythrobacteraceae</taxon>
        <taxon>Croceibacterium</taxon>
    </lineage>
</organism>
<sequence>MPPSLPLATAWRIARRDLNGRFRGLRLLLICLFLGVGALSAIGTLTAAIQGELSGRGQEMLGGDLEVEVWQRPLAEPEVALLESHGTLSHGMRMQAMASTPDSATPVELKAVDDRWPLYGVLTLADGRTVGAPPAGQAWLAKGAAERLNIKTGDRFTLGTVQLQVGGIIDIEPDRLSEGFALGQTVIVPFDVPGQAGLTAPGAMYETKTRLRFSGDQDPEAVEEQIKQSFPEAGLDLRTRDRASPGAERFVSRLGEFLTLVGLAALVIAGIGIGGGVSSYLDARRNSIATLKILGASSSDISRIYALQIGAAALVGAIAGMITGVVITPLLASAMGDLLPVNTGLVIDPFALLRAAGFGMLVAVAFAAPPLVRARAFPALALMRARVSPLTQAWRGAVLPVGFSLLGIVVLALLGSTQMWLTALFLGGAAGLLGLLALLGIGIRRLAARAPRPTSPIARIALANLHRPGSATGSLVTALGFGLAAFVLLAAVQTALDNNIARSVPARAPDYFVLDIPKDRLVEFEAVVEGQATGATIRAVPTLRGAVLSFGSRDNPTVVADMEELPENAWALRGERGLTYADTLPEGNVLVEGEWWPENYDGEPLVSVDEELAEAADLKVGDYLTVGVLGVERTARIANLRRIDWESLGFNNAMVFSANALSDAPHNLAATISLPQGSSAAGLLRALIVSFPSSSVIEVGPLLTEARAILEQVSLAILAAASVAVLAGIAVLLGAIAAARAARLYDTVVLRVLGASTRQLLALQLAEFGLLALLLSVVALGLGSVTAWLVIVQLFEFDWLPDWPRVLAVLAAGVALVLAFALAASLPLLRAKPASSLRAL</sequence>
<evidence type="ECO:0000256" key="2">
    <source>
        <dbReference type="ARBA" id="ARBA00022475"/>
    </source>
</evidence>
<comment type="caution">
    <text evidence="9">The sequence shown here is derived from an EMBL/GenBank/DDBJ whole genome shotgun (WGS) entry which is preliminary data.</text>
</comment>
<accession>A0A6I4TSE9</accession>
<gene>
    <name evidence="9" type="ORF">GRI97_04520</name>
</gene>
<keyword evidence="3 6" id="KW-0812">Transmembrane</keyword>
<feature type="transmembrane region" description="Helical" evidence="6">
    <location>
        <begin position="257"/>
        <end position="283"/>
    </location>
</feature>
<evidence type="ECO:0000256" key="1">
    <source>
        <dbReference type="ARBA" id="ARBA00004651"/>
    </source>
</evidence>
<feature type="transmembrane region" description="Helical" evidence="6">
    <location>
        <begin position="393"/>
        <end position="414"/>
    </location>
</feature>
<feature type="domain" description="MacB-like periplasmic core" evidence="8">
    <location>
        <begin position="29"/>
        <end position="228"/>
    </location>
</feature>
<name>A0A6I4TSE9_9SPHN</name>
<dbReference type="AlphaFoldDB" id="A0A6I4TSE9"/>
<feature type="transmembrane region" description="Helical" evidence="6">
    <location>
        <begin position="803"/>
        <end position="829"/>
    </location>
</feature>
<feature type="transmembrane region" description="Helical" evidence="6">
    <location>
        <begin position="760"/>
        <end position="791"/>
    </location>
</feature>
<feature type="domain" description="ABC3 transporter permease C-terminal" evidence="7">
    <location>
        <begin position="261"/>
        <end position="376"/>
    </location>
</feature>
<dbReference type="PANTHER" id="PTHR30287:SF1">
    <property type="entry name" value="INNER MEMBRANE PROTEIN"/>
    <property type="match status" value="1"/>
</dbReference>
<evidence type="ECO:0000256" key="4">
    <source>
        <dbReference type="ARBA" id="ARBA00022989"/>
    </source>
</evidence>
<feature type="transmembrane region" description="Helical" evidence="6">
    <location>
        <begin position="304"/>
        <end position="331"/>
    </location>
</feature>
<dbReference type="InterPro" id="IPR038766">
    <property type="entry name" value="Membrane_comp_ABC_pdt"/>
</dbReference>
<evidence type="ECO:0000256" key="6">
    <source>
        <dbReference type="SAM" id="Phobius"/>
    </source>
</evidence>
<protein>
    <submittedName>
        <fullName evidence="9">FtsX-like permease family protein</fullName>
    </submittedName>
</protein>
<feature type="transmembrane region" description="Helical" evidence="6">
    <location>
        <begin position="475"/>
        <end position="496"/>
    </location>
</feature>
<evidence type="ECO:0000313" key="9">
    <source>
        <dbReference type="EMBL" id="MXO98249.1"/>
    </source>
</evidence>
<feature type="transmembrane region" description="Helical" evidence="6">
    <location>
        <begin position="420"/>
        <end position="443"/>
    </location>
</feature>
<reference evidence="9 10" key="1">
    <citation type="submission" date="2019-12" db="EMBL/GenBank/DDBJ databases">
        <title>Genomic-based taxomic classification of the family Erythrobacteraceae.</title>
        <authorList>
            <person name="Xu L."/>
        </authorList>
    </citation>
    <scope>NUCLEOTIDE SEQUENCE [LARGE SCALE GENOMIC DNA]</scope>
    <source>
        <strain evidence="9 10">S36</strain>
    </source>
</reference>
<keyword evidence="2" id="KW-1003">Cell membrane</keyword>
<dbReference type="Pfam" id="PF02687">
    <property type="entry name" value="FtsX"/>
    <property type="match status" value="2"/>
</dbReference>
<evidence type="ECO:0000256" key="3">
    <source>
        <dbReference type="ARBA" id="ARBA00022692"/>
    </source>
</evidence>
<dbReference type="Pfam" id="PF12704">
    <property type="entry name" value="MacB_PCD"/>
    <property type="match status" value="1"/>
</dbReference>
<feature type="domain" description="ABC3 transporter permease C-terminal" evidence="7">
    <location>
        <begin position="720"/>
        <end position="832"/>
    </location>
</feature>
<dbReference type="PANTHER" id="PTHR30287">
    <property type="entry name" value="MEMBRANE COMPONENT OF PREDICTED ABC SUPERFAMILY METABOLITE UPTAKE TRANSPORTER"/>
    <property type="match status" value="1"/>
</dbReference>
<keyword evidence="4 6" id="KW-1133">Transmembrane helix</keyword>
<evidence type="ECO:0000259" key="8">
    <source>
        <dbReference type="Pfam" id="PF12704"/>
    </source>
</evidence>
<feature type="transmembrane region" description="Helical" evidence="6">
    <location>
        <begin position="715"/>
        <end position="739"/>
    </location>
</feature>
<dbReference type="EMBL" id="WTYJ01000001">
    <property type="protein sequence ID" value="MXO98249.1"/>
    <property type="molecule type" value="Genomic_DNA"/>
</dbReference>